<evidence type="ECO:0000313" key="8">
    <source>
        <dbReference type="EMBL" id="GFR44949.1"/>
    </source>
</evidence>
<evidence type="ECO:0000259" key="7">
    <source>
        <dbReference type="PROSITE" id="PS50011"/>
    </source>
</evidence>
<reference evidence="8 9" key="1">
    <citation type="journal article" date="2021" name="Sci. Rep.">
        <title>Genome sequencing of the multicellular alga Astrephomene provides insights into convergent evolution of germ-soma differentiation.</title>
        <authorList>
            <person name="Yamashita S."/>
            <person name="Yamamoto K."/>
            <person name="Matsuzaki R."/>
            <person name="Suzuki S."/>
            <person name="Yamaguchi H."/>
            <person name="Hirooka S."/>
            <person name="Minakuchi Y."/>
            <person name="Miyagishima S."/>
            <person name="Kawachi M."/>
            <person name="Toyoda A."/>
            <person name="Nozaki H."/>
        </authorList>
    </citation>
    <scope>NUCLEOTIDE SEQUENCE [LARGE SCALE GENOMIC DNA]</scope>
    <source>
        <strain evidence="8 9">NIES-4017</strain>
    </source>
</reference>
<sequence>MRTVIQQTTTTRTKLGEFKAGRWRNTVGRPHRPLARSPTLGSTTVPSPNQQNAYVYGSTIRQALLEEEEYLLRSREGPYPPDGLYIDEYEGPDDLGFWRMEIEDQAEFICNELDLTDDQALYLLNALGLLPEGASTSNFRLGQEEEEQQQQAYELHEHGSLEAHAFRGVLPPSQDTLGDMGKADDKEYDMASSGCVAAAAAAAYDDEDGEADAEQQDASNSFLLAENSWQQRQQQQLLRTAGDSYDDFEEVTSDDDRTGSDDDGDIAEEQGRGLKEGGGGRHLYGHPYESHQQAHGHQHGGMYGGSGYGSDLEGYGGGAEETVDSTSLYGSGFSSLTPAPHTAAATSDGSPAFQVSIRPNIALEAKPSGLKVAPGVPALPYDQISFDRDYEVIQLRVIGRRASTAAASGDEIDLTPGRLIAGRYQVLEQVGMAGFSRAVQAYDTLERRLVCLKVVKNSKECMDACLEEVRLLQLVNARDPHDQHHIARMYDYFYHMGHLFLVVELLGGNLFDTQCYDPTYFTAGRLQSIAQQVLRALAFLHSHHIIHADVKPENILVKNYTKCAVKLIDLGCSIYTSEAPRSHYVQSRSYRAPEVMLGLPYDGKIDVWSLGCVMAELVSGQVLFPHMSEASMIARLVGMLGPLPPHMLREGTYAGAFFTRSGCVYERSGDSGLFELLEPKRTSLQARLTASAAAAADRGLSSAATAAAADRGLLHFIRHLLVSDPARRPSAHQALKHPWLQYRYRSPK</sequence>
<proteinExistence type="predicted"/>
<dbReference type="PROSITE" id="PS50011">
    <property type="entry name" value="PROTEIN_KINASE_DOM"/>
    <property type="match status" value="1"/>
</dbReference>
<dbReference type="SUPFAM" id="SSF56112">
    <property type="entry name" value="Protein kinase-like (PK-like)"/>
    <property type="match status" value="1"/>
</dbReference>
<dbReference type="PANTHER" id="PTHR24058:SF124">
    <property type="entry name" value="PROTEIN KINASE SUPERFAMILY PROTEIN"/>
    <property type="match status" value="1"/>
</dbReference>
<feature type="compositionally biased region" description="Acidic residues" evidence="6">
    <location>
        <begin position="244"/>
        <end position="253"/>
    </location>
</feature>
<dbReference type="InterPro" id="IPR000719">
    <property type="entry name" value="Prot_kinase_dom"/>
</dbReference>
<dbReference type="GO" id="GO:0005524">
    <property type="term" value="F:ATP binding"/>
    <property type="evidence" value="ECO:0007669"/>
    <property type="project" value="UniProtKB-KW"/>
</dbReference>
<dbReference type="Gene3D" id="1.10.510.10">
    <property type="entry name" value="Transferase(Phosphotransferase) domain 1"/>
    <property type="match status" value="1"/>
</dbReference>
<evidence type="ECO:0000256" key="1">
    <source>
        <dbReference type="ARBA" id="ARBA00022527"/>
    </source>
</evidence>
<dbReference type="CDD" id="cd14133">
    <property type="entry name" value="PKc_DYRK_like"/>
    <property type="match status" value="1"/>
</dbReference>
<evidence type="ECO:0000256" key="4">
    <source>
        <dbReference type="ARBA" id="ARBA00022777"/>
    </source>
</evidence>
<organism evidence="8 9">
    <name type="scientific">Astrephomene gubernaculifera</name>
    <dbReference type="NCBI Taxonomy" id="47775"/>
    <lineage>
        <taxon>Eukaryota</taxon>
        <taxon>Viridiplantae</taxon>
        <taxon>Chlorophyta</taxon>
        <taxon>core chlorophytes</taxon>
        <taxon>Chlorophyceae</taxon>
        <taxon>CS clade</taxon>
        <taxon>Chlamydomonadales</taxon>
        <taxon>Astrephomenaceae</taxon>
        <taxon>Astrephomene</taxon>
    </lineage>
</organism>
<dbReference type="SMART" id="SM00220">
    <property type="entry name" value="S_TKc"/>
    <property type="match status" value="1"/>
</dbReference>
<comment type="caution">
    <text evidence="8">The sequence shown here is derived from an EMBL/GenBank/DDBJ whole genome shotgun (WGS) entry which is preliminary data.</text>
</comment>
<keyword evidence="9" id="KW-1185">Reference proteome</keyword>
<gene>
    <name evidence="8" type="ORF">Agub_g6040</name>
</gene>
<accession>A0AAD3DPP0</accession>
<name>A0AAD3DPP0_9CHLO</name>
<dbReference type="Proteomes" id="UP001054857">
    <property type="component" value="Unassembled WGS sequence"/>
</dbReference>
<feature type="compositionally biased region" description="Basic and acidic residues" evidence="6">
    <location>
        <begin position="269"/>
        <end position="279"/>
    </location>
</feature>
<feature type="region of interest" description="Disordered" evidence="6">
    <location>
        <begin position="234"/>
        <end position="305"/>
    </location>
</feature>
<evidence type="ECO:0000313" key="9">
    <source>
        <dbReference type="Proteomes" id="UP001054857"/>
    </source>
</evidence>
<evidence type="ECO:0000256" key="5">
    <source>
        <dbReference type="ARBA" id="ARBA00022840"/>
    </source>
</evidence>
<keyword evidence="4" id="KW-0418">Kinase</keyword>
<keyword evidence="1" id="KW-0723">Serine/threonine-protein kinase</keyword>
<dbReference type="Gene3D" id="3.30.200.20">
    <property type="entry name" value="Phosphorylase Kinase, domain 1"/>
    <property type="match status" value="1"/>
</dbReference>
<protein>
    <recommendedName>
        <fullName evidence="7">Protein kinase domain-containing protein</fullName>
    </recommendedName>
</protein>
<dbReference type="EMBL" id="BMAR01000008">
    <property type="protein sequence ID" value="GFR44949.1"/>
    <property type="molecule type" value="Genomic_DNA"/>
</dbReference>
<evidence type="ECO:0000256" key="3">
    <source>
        <dbReference type="ARBA" id="ARBA00022741"/>
    </source>
</evidence>
<dbReference type="Pfam" id="PF00069">
    <property type="entry name" value="Pkinase"/>
    <property type="match status" value="1"/>
</dbReference>
<evidence type="ECO:0000256" key="6">
    <source>
        <dbReference type="SAM" id="MobiDB-lite"/>
    </source>
</evidence>
<keyword evidence="5" id="KW-0067">ATP-binding</keyword>
<dbReference type="PANTHER" id="PTHR24058">
    <property type="entry name" value="DUAL SPECIFICITY PROTEIN KINASE"/>
    <property type="match status" value="1"/>
</dbReference>
<evidence type="ECO:0000256" key="2">
    <source>
        <dbReference type="ARBA" id="ARBA00022679"/>
    </source>
</evidence>
<dbReference type="PROSITE" id="PS00108">
    <property type="entry name" value="PROTEIN_KINASE_ST"/>
    <property type="match status" value="1"/>
</dbReference>
<dbReference type="InterPro" id="IPR011009">
    <property type="entry name" value="Kinase-like_dom_sf"/>
</dbReference>
<dbReference type="GO" id="GO:0004674">
    <property type="term" value="F:protein serine/threonine kinase activity"/>
    <property type="evidence" value="ECO:0007669"/>
    <property type="project" value="UniProtKB-KW"/>
</dbReference>
<feature type="domain" description="Protein kinase" evidence="7">
    <location>
        <begin position="424"/>
        <end position="740"/>
    </location>
</feature>
<dbReference type="InterPro" id="IPR008271">
    <property type="entry name" value="Ser/Thr_kinase_AS"/>
</dbReference>
<keyword evidence="2" id="KW-0808">Transferase</keyword>
<keyword evidence="3" id="KW-0547">Nucleotide-binding</keyword>
<dbReference type="InterPro" id="IPR050494">
    <property type="entry name" value="Ser_Thr_dual-spec_kinase"/>
</dbReference>
<dbReference type="AlphaFoldDB" id="A0AAD3DPP0"/>